<sequence length="316" mass="36465">MLRTVNPEFQQPQSEGTEVLNQENILSTIQRVHDKSHLGIQNTWAKLRLQYEGYQMFAMKDAQPKDQHPTNTNGNYHLKITYNRALRTSRPYPPLSDGQCCACNNFVSNMSVQWMCLLNTPVQEEWIQPNTRLSPTPISRFAALPTDCDGMKKMRINCDVAATHILLLSRNHRDKATAHRLDLDLTTNENKFKHCIIELIRTRYVDPFLSGLFDDPDEGIYLRWTNEQTLEARQHEDLSNKRPDICISRLHGITWASNLGYGEAKSAMQGGNNYSICRDLLRFTFNAALFEVENSRPIFFIYELFGLVKPNQTKPQ</sequence>
<gene>
    <name evidence="1" type="ORF">INT44_005628</name>
</gene>
<accession>A0A8H7UKX6</accession>
<name>A0A8H7UKX6_9FUNG</name>
<organism evidence="1 2">
    <name type="scientific">Umbelopsis vinacea</name>
    <dbReference type="NCBI Taxonomy" id="44442"/>
    <lineage>
        <taxon>Eukaryota</taxon>
        <taxon>Fungi</taxon>
        <taxon>Fungi incertae sedis</taxon>
        <taxon>Mucoromycota</taxon>
        <taxon>Mucoromycotina</taxon>
        <taxon>Umbelopsidomycetes</taxon>
        <taxon>Umbelopsidales</taxon>
        <taxon>Umbelopsidaceae</taxon>
        <taxon>Umbelopsis</taxon>
    </lineage>
</organism>
<proteinExistence type="predicted"/>
<dbReference type="AlphaFoldDB" id="A0A8H7UKX6"/>
<dbReference type="OrthoDB" id="2225686at2759"/>
<evidence type="ECO:0000313" key="1">
    <source>
        <dbReference type="EMBL" id="KAG2182649.1"/>
    </source>
</evidence>
<evidence type="ECO:0000313" key="2">
    <source>
        <dbReference type="Proteomes" id="UP000612746"/>
    </source>
</evidence>
<comment type="caution">
    <text evidence="1">The sequence shown here is derived from an EMBL/GenBank/DDBJ whole genome shotgun (WGS) entry which is preliminary data.</text>
</comment>
<keyword evidence="2" id="KW-1185">Reference proteome</keyword>
<dbReference type="Proteomes" id="UP000612746">
    <property type="component" value="Unassembled WGS sequence"/>
</dbReference>
<reference evidence="1" key="1">
    <citation type="submission" date="2020-12" db="EMBL/GenBank/DDBJ databases">
        <title>Metabolic potential, ecology and presence of endohyphal bacteria is reflected in genomic diversity of Mucoromycotina.</title>
        <authorList>
            <person name="Muszewska A."/>
            <person name="Okrasinska A."/>
            <person name="Steczkiewicz K."/>
            <person name="Drgas O."/>
            <person name="Orlowska M."/>
            <person name="Perlinska-Lenart U."/>
            <person name="Aleksandrzak-Piekarczyk T."/>
            <person name="Szatraj K."/>
            <person name="Zielenkiewicz U."/>
            <person name="Pilsyk S."/>
            <person name="Malc E."/>
            <person name="Mieczkowski P."/>
            <person name="Kruszewska J.S."/>
            <person name="Biernat P."/>
            <person name="Pawlowska J."/>
        </authorList>
    </citation>
    <scope>NUCLEOTIDE SEQUENCE</scope>
    <source>
        <strain evidence="1">WA0000051536</strain>
    </source>
</reference>
<protein>
    <submittedName>
        <fullName evidence="1">Uncharacterized protein</fullName>
    </submittedName>
</protein>
<dbReference type="EMBL" id="JAEPRA010000007">
    <property type="protein sequence ID" value="KAG2182649.1"/>
    <property type="molecule type" value="Genomic_DNA"/>
</dbReference>